<reference evidence="7 8" key="1">
    <citation type="journal article" date="2015" name="Genome Announc.">
        <title>Draft Genome Sequence and Gene Annotation of the Entomopathogenic Fungus Verticillium hemipterigenum.</title>
        <authorList>
            <person name="Horn F."/>
            <person name="Habel A."/>
            <person name="Scharf D.H."/>
            <person name="Dworschak J."/>
            <person name="Brakhage A.A."/>
            <person name="Guthke R."/>
            <person name="Hertweck C."/>
            <person name="Linde J."/>
        </authorList>
    </citation>
    <scope>NUCLEOTIDE SEQUENCE [LARGE SCALE GENOMIC DNA]</scope>
</reference>
<dbReference type="GO" id="GO:0007005">
    <property type="term" value="P:mitochondrion organization"/>
    <property type="evidence" value="ECO:0007669"/>
    <property type="project" value="InterPro"/>
</dbReference>
<sequence>MREILTLQLGHLGNYTATHFWNTQESYFTYEDGQAPLVEHDVHWRAGLGQDGSETFLPRTVIYDLKGGFGSLRKINALYDATSDGDEADSALWTGQPIVHKANPVEPIEYQKSLETGAQAPKLTTSSVRYWSDFSRVYFHPKSLVQLYDYELHSTVMPFERYSMGKELYSSLDKDHDILDRDWRPFVEECDRMEGVQVFTSLDDAWGGFAASYIEAIRDEYGKAPIWTWGLQSPLAGVSRDKRMLRVNNVGQGIAELNSCDATIIPLSVPESKLRGVHVDTSSNWHYSALLATAIESATLPSRLLQISSIKPIALDDLTASLNTTGRQHIAAMTLGVGERNDDDKDLELFSIGNDRRETKGASARWFGHVECVRDEQKQDDKDEEENKRNIIGEQVNRKQVISATQTGQTLTLHSYHTVLEFPLMDSFPTIYTDYDGKAKIPARSSLYTDQSISKHMKNLRTQLAWGIGLDDKEDLVNSIAEISEAYQDDWDSGSDEGDDDI</sequence>
<comment type="function">
    <text evidence="1">Involved in the partitioning of the mitochondrial organelle and mitochondrial DNA (mtDNA) inheritance.</text>
</comment>
<comment type="subcellular location">
    <subcellularLocation>
        <location evidence="2">Mitochondrion</location>
    </subcellularLocation>
</comment>
<proteinExistence type="inferred from homology"/>
<dbReference type="Proteomes" id="UP000039046">
    <property type="component" value="Unassembled WGS sequence"/>
</dbReference>
<dbReference type="AlphaFoldDB" id="A0A0A1T5I4"/>
<dbReference type="Pfam" id="PF14881">
    <property type="entry name" value="Tubulin_3"/>
    <property type="match status" value="1"/>
</dbReference>
<accession>A0A0A1T5I4</accession>
<evidence type="ECO:0000256" key="1">
    <source>
        <dbReference type="ARBA" id="ARBA00003757"/>
    </source>
</evidence>
<dbReference type="Pfam" id="PF10644">
    <property type="entry name" value="Misat_Tub_SegII"/>
    <property type="match status" value="1"/>
</dbReference>
<gene>
    <name evidence="7" type="ORF">VHEMI01482</name>
</gene>
<evidence type="ECO:0000259" key="6">
    <source>
        <dbReference type="Pfam" id="PF14881"/>
    </source>
</evidence>
<evidence type="ECO:0000313" key="7">
    <source>
        <dbReference type="EMBL" id="CEJ81350.1"/>
    </source>
</evidence>
<keyword evidence="4" id="KW-0496">Mitochondrion</keyword>
<evidence type="ECO:0000259" key="5">
    <source>
        <dbReference type="Pfam" id="PF10644"/>
    </source>
</evidence>
<dbReference type="SUPFAM" id="SSF52490">
    <property type="entry name" value="Tubulin nucleotide-binding domain-like"/>
    <property type="match status" value="1"/>
</dbReference>
<dbReference type="PANTHER" id="PTHR13391">
    <property type="entry name" value="MITOCHONDRIAL DISTRIBUTION REGULATOR MISATO"/>
    <property type="match status" value="1"/>
</dbReference>
<protein>
    <submittedName>
        <fullName evidence="7">Uncharacterized protein</fullName>
    </submittedName>
</protein>
<dbReference type="EMBL" id="CDHN01000001">
    <property type="protein sequence ID" value="CEJ81350.1"/>
    <property type="molecule type" value="Genomic_DNA"/>
</dbReference>
<evidence type="ECO:0000256" key="2">
    <source>
        <dbReference type="ARBA" id="ARBA00004173"/>
    </source>
</evidence>
<dbReference type="InterPro" id="IPR019605">
    <property type="entry name" value="Misato_II_tubulin-like"/>
</dbReference>
<organism evidence="7 8">
    <name type="scientific">[Torrubiella] hemipterigena</name>
    <dbReference type="NCBI Taxonomy" id="1531966"/>
    <lineage>
        <taxon>Eukaryota</taxon>
        <taxon>Fungi</taxon>
        <taxon>Dikarya</taxon>
        <taxon>Ascomycota</taxon>
        <taxon>Pezizomycotina</taxon>
        <taxon>Sordariomycetes</taxon>
        <taxon>Hypocreomycetidae</taxon>
        <taxon>Hypocreales</taxon>
        <taxon>Clavicipitaceae</taxon>
        <taxon>Clavicipitaceae incertae sedis</taxon>
        <taxon>'Torrubiella' clade</taxon>
    </lineage>
</organism>
<evidence type="ECO:0000313" key="8">
    <source>
        <dbReference type="Proteomes" id="UP000039046"/>
    </source>
</evidence>
<dbReference type="GO" id="GO:0005739">
    <property type="term" value="C:mitochondrion"/>
    <property type="evidence" value="ECO:0007669"/>
    <property type="project" value="UniProtKB-SubCell"/>
</dbReference>
<dbReference type="InterPro" id="IPR049942">
    <property type="entry name" value="DML1/Misato"/>
</dbReference>
<dbReference type="CDD" id="cd06060">
    <property type="entry name" value="misato"/>
    <property type="match status" value="1"/>
</dbReference>
<name>A0A0A1T5I4_9HYPO</name>
<dbReference type="OrthoDB" id="271881at2759"/>
<dbReference type="Gene3D" id="3.40.50.1440">
    <property type="entry name" value="Tubulin/FtsZ, GTPase domain"/>
    <property type="match status" value="1"/>
</dbReference>
<feature type="domain" description="DML1/Misato tubulin" evidence="6">
    <location>
        <begin position="120"/>
        <end position="304"/>
    </location>
</feature>
<dbReference type="InterPro" id="IPR036525">
    <property type="entry name" value="Tubulin/FtsZ_GTPase_sf"/>
</dbReference>
<dbReference type="PANTHER" id="PTHR13391:SF0">
    <property type="entry name" value="PROTEIN MISATO HOMOLOG 1"/>
    <property type="match status" value="1"/>
</dbReference>
<dbReference type="STRING" id="1531966.A0A0A1T5I4"/>
<dbReference type="InterPro" id="IPR029209">
    <property type="entry name" value="DML1/Misato_tubulin"/>
</dbReference>
<dbReference type="HOGENOM" id="CLU_022511_2_0_1"/>
<feature type="domain" description="Misato Segment II tubulin-like" evidence="5">
    <location>
        <begin position="2"/>
        <end position="115"/>
    </location>
</feature>
<keyword evidence="8" id="KW-1185">Reference proteome</keyword>
<evidence type="ECO:0000256" key="3">
    <source>
        <dbReference type="ARBA" id="ARBA00008507"/>
    </source>
</evidence>
<evidence type="ECO:0000256" key="4">
    <source>
        <dbReference type="ARBA" id="ARBA00023128"/>
    </source>
</evidence>
<comment type="similarity">
    <text evidence="3">Belongs to the misato family.</text>
</comment>